<sequence length="283" mass="31194">SNTSFNKKVHLLLSLTSSYVDYFLACALLKTSSNAVLFDVRPPSQELPEGVVFISSGVNCVFHIASYGMSGREQLDRKLIEEVNVQGTENILRACVAHRVPLLVYTRTYNVVFGGQKIKDGDESLSYLTKSVAEMQVLKANSSPLKGSAGVLLAPCVQPVYTALVRKAFQACGGGSGILIYLFTFLTETFHHVLGRIYNFQPLLTCTEVYKTGVTHYSSMRKAREELGYEPKLYDLEDVVQWLRGRGHGKKRSQSSVKKLILDVVLVVAFAAMALSCILVVGQ</sequence>
<dbReference type="AlphaFoldDB" id="A0A8C1GMD5"/>
<dbReference type="Ensembl" id="ENSCCRT00010011104.1">
    <property type="protein sequence ID" value="ENSCCRP00010010204.1"/>
    <property type="gene ID" value="ENSCCRG00010004354.1"/>
</dbReference>
<reference evidence="3" key="1">
    <citation type="submission" date="2025-08" db="UniProtKB">
        <authorList>
            <consortium name="Ensembl"/>
        </authorList>
    </citation>
    <scope>IDENTIFICATION</scope>
</reference>
<name>A0A8C1GMD5_CYPCA</name>
<organism evidence="3 4">
    <name type="scientific">Cyprinus carpio</name>
    <name type="common">Common carp</name>
    <dbReference type="NCBI Taxonomy" id="7962"/>
    <lineage>
        <taxon>Eukaryota</taxon>
        <taxon>Metazoa</taxon>
        <taxon>Chordata</taxon>
        <taxon>Craniata</taxon>
        <taxon>Vertebrata</taxon>
        <taxon>Euteleostomi</taxon>
        <taxon>Actinopterygii</taxon>
        <taxon>Neopterygii</taxon>
        <taxon>Teleostei</taxon>
        <taxon>Ostariophysi</taxon>
        <taxon>Cypriniformes</taxon>
        <taxon>Cyprinidae</taxon>
        <taxon>Cyprininae</taxon>
        <taxon>Cyprinus</taxon>
    </lineage>
</organism>
<dbReference type="Gene3D" id="3.40.50.720">
    <property type="entry name" value="NAD(P)-binding Rossmann-like Domain"/>
    <property type="match status" value="2"/>
</dbReference>
<keyword evidence="4" id="KW-1185">Reference proteome</keyword>
<accession>A0A8C1GMD5</accession>
<dbReference type="Proteomes" id="UP000694427">
    <property type="component" value="Unplaced"/>
</dbReference>
<dbReference type="InterPro" id="IPR036291">
    <property type="entry name" value="NAD(P)-bd_dom_sf"/>
</dbReference>
<dbReference type="InterPro" id="IPR002225">
    <property type="entry name" value="3Beta_OHSteriod_DH/Estase"/>
</dbReference>
<evidence type="ECO:0000313" key="3">
    <source>
        <dbReference type="Ensembl" id="ENSCCRP00010010204.1"/>
    </source>
</evidence>
<dbReference type="GO" id="GO:0016616">
    <property type="term" value="F:oxidoreductase activity, acting on the CH-OH group of donors, NAD or NADP as acceptor"/>
    <property type="evidence" value="ECO:0007669"/>
    <property type="project" value="InterPro"/>
</dbReference>
<evidence type="ECO:0000256" key="1">
    <source>
        <dbReference type="SAM" id="Phobius"/>
    </source>
</evidence>
<feature type="domain" description="3-beta hydroxysteroid dehydrogenase/isomerase" evidence="2">
    <location>
        <begin position="56"/>
        <end position="160"/>
    </location>
</feature>
<evidence type="ECO:0000313" key="4">
    <source>
        <dbReference type="Proteomes" id="UP000694427"/>
    </source>
</evidence>
<protein>
    <submittedName>
        <fullName evidence="3">Short chain dehydrogenase/reductase family 42E, member 1</fullName>
    </submittedName>
</protein>
<dbReference type="Pfam" id="PF01073">
    <property type="entry name" value="3Beta_HSD"/>
    <property type="match status" value="1"/>
</dbReference>
<evidence type="ECO:0000259" key="2">
    <source>
        <dbReference type="Pfam" id="PF01073"/>
    </source>
</evidence>
<proteinExistence type="predicted"/>
<keyword evidence="1" id="KW-0472">Membrane</keyword>
<keyword evidence="1" id="KW-1133">Transmembrane helix</keyword>
<dbReference type="GO" id="GO:0006694">
    <property type="term" value="P:steroid biosynthetic process"/>
    <property type="evidence" value="ECO:0007669"/>
    <property type="project" value="InterPro"/>
</dbReference>
<keyword evidence="1" id="KW-0812">Transmembrane</keyword>
<dbReference type="SUPFAM" id="SSF51735">
    <property type="entry name" value="NAD(P)-binding Rossmann-fold domains"/>
    <property type="match status" value="1"/>
</dbReference>
<reference evidence="3" key="2">
    <citation type="submission" date="2025-09" db="UniProtKB">
        <authorList>
            <consortium name="Ensembl"/>
        </authorList>
    </citation>
    <scope>IDENTIFICATION</scope>
</reference>
<feature type="transmembrane region" description="Helical" evidence="1">
    <location>
        <begin position="260"/>
        <end position="281"/>
    </location>
</feature>